<dbReference type="STRING" id="1088818.A0A2H9ZXN5"/>
<feature type="transmembrane region" description="Helical" evidence="2">
    <location>
        <begin position="54"/>
        <end position="75"/>
    </location>
</feature>
<dbReference type="Proteomes" id="UP000236161">
    <property type="component" value="Unassembled WGS sequence"/>
</dbReference>
<reference evidence="3 4" key="1">
    <citation type="journal article" date="2017" name="Nature">
        <title>The Apostasia genome and the evolution of orchids.</title>
        <authorList>
            <person name="Zhang G.Q."/>
            <person name="Liu K.W."/>
            <person name="Li Z."/>
            <person name="Lohaus R."/>
            <person name="Hsiao Y.Y."/>
            <person name="Niu S.C."/>
            <person name="Wang J.Y."/>
            <person name="Lin Y.C."/>
            <person name="Xu Q."/>
            <person name="Chen L.J."/>
            <person name="Yoshida K."/>
            <person name="Fujiwara S."/>
            <person name="Wang Z.W."/>
            <person name="Zhang Y.Q."/>
            <person name="Mitsuda N."/>
            <person name="Wang M."/>
            <person name="Liu G.H."/>
            <person name="Pecoraro L."/>
            <person name="Huang H.X."/>
            <person name="Xiao X.J."/>
            <person name="Lin M."/>
            <person name="Wu X.Y."/>
            <person name="Wu W.L."/>
            <person name="Chen Y.Y."/>
            <person name="Chang S.B."/>
            <person name="Sakamoto S."/>
            <person name="Ohme-Takagi M."/>
            <person name="Yagi M."/>
            <person name="Zeng S.J."/>
            <person name="Shen C.Y."/>
            <person name="Yeh C.M."/>
            <person name="Luo Y.B."/>
            <person name="Tsai W.C."/>
            <person name="Van de Peer Y."/>
            <person name="Liu Z.J."/>
        </authorList>
    </citation>
    <scope>NUCLEOTIDE SEQUENCE [LARGE SCALE GENOMIC DNA]</scope>
    <source>
        <strain evidence="4">cv. Shenzhen</strain>
        <tissue evidence="3">Stem</tissue>
    </source>
</reference>
<proteinExistence type="predicted"/>
<organism evidence="3 4">
    <name type="scientific">Apostasia shenzhenica</name>
    <dbReference type="NCBI Taxonomy" id="1088818"/>
    <lineage>
        <taxon>Eukaryota</taxon>
        <taxon>Viridiplantae</taxon>
        <taxon>Streptophyta</taxon>
        <taxon>Embryophyta</taxon>
        <taxon>Tracheophyta</taxon>
        <taxon>Spermatophyta</taxon>
        <taxon>Magnoliopsida</taxon>
        <taxon>Liliopsida</taxon>
        <taxon>Asparagales</taxon>
        <taxon>Orchidaceae</taxon>
        <taxon>Apostasioideae</taxon>
        <taxon>Apostasia</taxon>
    </lineage>
</organism>
<sequence length="223" mass="25794">MGTAVSKAANGIGSVLGNAFVAPVKTIFGKSCEGICSGTWDILCFIEHLCISSFLRLFVVSVLTYIIMLFFYLLFKIGIIQCIGRSLCKLSCAACKTYWTALEEISCFLWHNLRNTKRVYRQRFEDIEEAFSSSREKDDSSSEDYESIRVGNRRRLMRNGQRGRTRHSLHPKQHSLKRRRMRLKTREVSVHFKGSAASRKIKKSWKIRPRSRPRHFGSMLFKN</sequence>
<evidence type="ECO:0000256" key="1">
    <source>
        <dbReference type="SAM" id="MobiDB-lite"/>
    </source>
</evidence>
<feature type="region of interest" description="Disordered" evidence="1">
    <location>
        <begin position="156"/>
        <end position="178"/>
    </location>
</feature>
<dbReference type="OrthoDB" id="1916120at2759"/>
<name>A0A2H9ZXN5_9ASPA</name>
<evidence type="ECO:0000256" key="2">
    <source>
        <dbReference type="SAM" id="Phobius"/>
    </source>
</evidence>
<dbReference type="AlphaFoldDB" id="A0A2H9ZXN5"/>
<protein>
    <submittedName>
        <fullName evidence="3">Uncharacterized protein</fullName>
    </submittedName>
</protein>
<dbReference type="PANTHER" id="PTHR35278">
    <property type="entry name" value="TRANSMEMBRANE PROTEIN-RELATED"/>
    <property type="match status" value="1"/>
</dbReference>
<evidence type="ECO:0000313" key="3">
    <source>
        <dbReference type="EMBL" id="PKA48068.1"/>
    </source>
</evidence>
<keyword evidence="2" id="KW-1133">Transmembrane helix</keyword>
<keyword evidence="2" id="KW-0472">Membrane</keyword>
<dbReference type="EMBL" id="KZ452995">
    <property type="protein sequence ID" value="PKA48068.1"/>
    <property type="molecule type" value="Genomic_DNA"/>
</dbReference>
<keyword evidence="2" id="KW-0812">Transmembrane</keyword>
<evidence type="ECO:0000313" key="4">
    <source>
        <dbReference type="Proteomes" id="UP000236161"/>
    </source>
</evidence>
<keyword evidence="4" id="KW-1185">Reference proteome</keyword>
<dbReference type="PANTHER" id="PTHR35278:SF4">
    <property type="entry name" value="TRANSMEMBRANE PROTEIN"/>
    <property type="match status" value="1"/>
</dbReference>
<accession>A0A2H9ZXN5</accession>
<gene>
    <name evidence="3" type="ORF">AXF42_Ash015831</name>
</gene>